<keyword evidence="5" id="KW-0560">Oxidoreductase</keyword>
<dbReference type="GO" id="GO:0030497">
    <property type="term" value="P:fatty acid elongation"/>
    <property type="evidence" value="ECO:0007669"/>
    <property type="project" value="TreeGrafter"/>
</dbReference>
<dbReference type="AlphaFoldDB" id="A0A9W8A3B1"/>
<comment type="pathway">
    <text evidence="1">Lipid metabolism; fatty acid biosynthesis.</text>
</comment>
<protein>
    <recommendedName>
        <fullName evidence="12">Very-long-chain 3-oxoacyl-CoA reductase</fullName>
    </recommendedName>
</protein>
<keyword evidence="11" id="KW-1185">Reference proteome</keyword>
<dbReference type="InterPro" id="IPR020904">
    <property type="entry name" value="Sc_DH/Rdtase_CS"/>
</dbReference>
<dbReference type="CDD" id="cd05356">
    <property type="entry name" value="17beta-HSD1_like_SDR_c"/>
    <property type="match status" value="1"/>
</dbReference>
<evidence type="ECO:0000256" key="4">
    <source>
        <dbReference type="ARBA" id="ARBA00022857"/>
    </source>
</evidence>
<dbReference type="Pfam" id="PF00106">
    <property type="entry name" value="adh_short"/>
    <property type="match status" value="1"/>
</dbReference>
<keyword evidence="9" id="KW-0812">Transmembrane</keyword>
<dbReference type="Proteomes" id="UP001150538">
    <property type="component" value="Unassembled WGS sequence"/>
</dbReference>
<keyword evidence="7" id="KW-0275">Fatty acid biosynthesis</keyword>
<keyword evidence="4" id="KW-0521">NADP</keyword>
<dbReference type="PIRSF" id="PIRSF000126">
    <property type="entry name" value="11-beta-HSD1"/>
    <property type="match status" value="1"/>
</dbReference>
<evidence type="ECO:0000313" key="11">
    <source>
        <dbReference type="Proteomes" id="UP001150538"/>
    </source>
</evidence>
<keyword evidence="6" id="KW-0443">Lipid metabolism</keyword>
<evidence type="ECO:0008006" key="12">
    <source>
        <dbReference type="Google" id="ProtNLM"/>
    </source>
</evidence>
<evidence type="ECO:0000256" key="3">
    <source>
        <dbReference type="ARBA" id="ARBA00022832"/>
    </source>
</evidence>
<reference evidence="10" key="1">
    <citation type="submission" date="2022-07" db="EMBL/GenBank/DDBJ databases">
        <title>Phylogenomic reconstructions and comparative analyses of Kickxellomycotina fungi.</title>
        <authorList>
            <person name="Reynolds N.K."/>
            <person name="Stajich J.E."/>
            <person name="Barry K."/>
            <person name="Grigoriev I.V."/>
            <person name="Crous P."/>
            <person name="Smith M.E."/>
        </authorList>
    </citation>
    <scope>NUCLEOTIDE SEQUENCE</scope>
    <source>
        <strain evidence="10">NBRC 100468</strain>
    </source>
</reference>
<evidence type="ECO:0000256" key="2">
    <source>
        <dbReference type="ARBA" id="ARBA00022516"/>
    </source>
</evidence>
<evidence type="ECO:0000256" key="7">
    <source>
        <dbReference type="ARBA" id="ARBA00023160"/>
    </source>
</evidence>
<dbReference type="GO" id="GO:0005783">
    <property type="term" value="C:endoplasmic reticulum"/>
    <property type="evidence" value="ECO:0007669"/>
    <property type="project" value="TreeGrafter"/>
</dbReference>
<dbReference type="InterPro" id="IPR002347">
    <property type="entry name" value="SDR_fam"/>
</dbReference>
<sequence>MAYQPSLLSNLNTNILNDIRLVNGLFAYFGMTMFALYAAKLVAMLLDFTGASAIKIERFGARKGYWAVVTGCTDGIGKELTKQLAKKKFNLVLISRSQQKLEDFAKEIEAEYGVETKIYVVDFTKITQKNYDEIKQVLDSIPVGVLANNVGLSHDHSTPFLEEDMERVRNMIHININGLVEMTRIVLPQMKERKNGLILNSGSYAGLIPTPFLSVYSGTKAFVKNFSQALAAEVEKDGIVVQHLTTYFVATAMTKVRRATFLIPTAESYAKNIIRYLGSPCGTNSPYTMVPHFGHAIYVFFTQNILSESFVVKKSYDHGLVFYKRWLKKVARENEKAKAN</sequence>
<dbReference type="PANTHER" id="PTHR43086">
    <property type="entry name" value="VERY-LONG-CHAIN 3-OXOOACYL-COA REDUCTASE"/>
    <property type="match status" value="1"/>
</dbReference>
<evidence type="ECO:0000256" key="8">
    <source>
        <dbReference type="RuleBase" id="RU000363"/>
    </source>
</evidence>
<comment type="caution">
    <text evidence="10">The sequence shown here is derived from an EMBL/GenBank/DDBJ whole genome shotgun (WGS) entry which is preliminary data.</text>
</comment>
<dbReference type="FunFam" id="3.40.50.720:FF:000137">
    <property type="entry name" value="Hydroxysteroid (17-beta) dehydrogenase 3"/>
    <property type="match status" value="1"/>
</dbReference>
<dbReference type="SUPFAM" id="SSF51735">
    <property type="entry name" value="NAD(P)-binding Rossmann-fold domains"/>
    <property type="match status" value="1"/>
</dbReference>
<keyword evidence="3" id="KW-0276">Fatty acid metabolism</keyword>
<evidence type="ECO:0000256" key="9">
    <source>
        <dbReference type="SAM" id="Phobius"/>
    </source>
</evidence>
<dbReference type="PRINTS" id="PR00080">
    <property type="entry name" value="SDRFAMILY"/>
</dbReference>
<dbReference type="GO" id="GO:0016491">
    <property type="term" value="F:oxidoreductase activity"/>
    <property type="evidence" value="ECO:0007669"/>
    <property type="project" value="UniProtKB-KW"/>
</dbReference>
<dbReference type="PROSITE" id="PS00061">
    <property type="entry name" value="ADH_SHORT"/>
    <property type="match status" value="1"/>
</dbReference>
<name>A0A9W8A3B1_9FUNG</name>
<dbReference type="Gene3D" id="3.40.50.720">
    <property type="entry name" value="NAD(P)-binding Rossmann-like Domain"/>
    <property type="match status" value="1"/>
</dbReference>
<keyword evidence="9" id="KW-0472">Membrane</keyword>
<dbReference type="PRINTS" id="PR00081">
    <property type="entry name" value="GDHRDH"/>
</dbReference>
<accession>A0A9W8A3B1</accession>
<proteinExistence type="inferred from homology"/>
<evidence type="ECO:0000313" key="10">
    <source>
        <dbReference type="EMBL" id="KAJ1921972.1"/>
    </source>
</evidence>
<dbReference type="OrthoDB" id="5545019at2759"/>
<evidence type="ECO:0000256" key="1">
    <source>
        <dbReference type="ARBA" id="ARBA00005194"/>
    </source>
</evidence>
<keyword evidence="2" id="KW-0444">Lipid biosynthesis</keyword>
<keyword evidence="9" id="KW-1133">Transmembrane helix</keyword>
<evidence type="ECO:0000256" key="6">
    <source>
        <dbReference type="ARBA" id="ARBA00023098"/>
    </source>
</evidence>
<dbReference type="InterPro" id="IPR036291">
    <property type="entry name" value="NAD(P)-bd_dom_sf"/>
</dbReference>
<comment type="similarity">
    <text evidence="8">Belongs to the short-chain dehydrogenases/reductases (SDR) family.</text>
</comment>
<evidence type="ECO:0000256" key="5">
    <source>
        <dbReference type="ARBA" id="ARBA00023002"/>
    </source>
</evidence>
<feature type="transmembrane region" description="Helical" evidence="9">
    <location>
        <begin position="25"/>
        <end position="46"/>
    </location>
</feature>
<dbReference type="EMBL" id="JANBPU010000002">
    <property type="protein sequence ID" value="KAJ1921972.1"/>
    <property type="molecule type" value="Genomic_DNA"/>
</dbReference>
<gene>
    <name evidence="10" type="ORF">H4219_000319</name>
</gene>
<organism evidence="10 11">
    <name type="scientific">Mycoemilia scoparia</name>
    <dbReference type="NCBI Taxonomy" id="417184"/>
    <lineage>
        <taxon>Eukaryota</taxon>
        <taxon>Fungi</taxon>
        <taxon>Fungi incertae sedis</taxon>
        <taxon>Zoopagomycota</taxon>
        <taxon>Kickxellomycotina</taxon>
        <taxon>Kickxellomycetes</taxon>
        <taxon>Kickxellales</taxon>
        <taxon>Kickxellaceae</taxon>
        <taxon>Mycoemilia</taxon>
    </lineage>
</organism>
<dbReference type="PANTHER" id="PTHR43086:SF2">
    <property type="entry name" value="HYDROXYSTEROID DEHYDROGENASE-LIKE PROTEIN 1"/>
    <property type="match status" value="1"/>
</dbReference>